<feature type="region of interest" description="Disordered" evidence="1">
    <location>
        <begin position="76"/>
        <end position="97"/>
    </location>
</feature>
<feature type="compositionally biased region" description="Polar residues" evidence="1">
    <location>
        <begin position="299"/>
        <end position="310"/>
    </location>
</feature>
<name>A0AAJ8BTA7_ASPNG</name>
<reference evidence="2" key="1">
    <citation type="submission" date="2025-02" db="EMBL/GenBank/DDBJ databases">
        <authorList>
            <consortium name="NCBI Genome Project"/>
        </authorList>
    </citation>
    <scope>NUCLEOTIDE SEQUENCE</scope>
</reference>
<gene>
    <name evidence="2" type="ORF">An18g02430</name>
</gene>
<evidence type="ECO:0000313" key="2">
    <source>
        <dbReference type="RefSeq" id="XP_059602894.1"/>
    </source>
</evidence>
<dbReference type="RefSeq" id="XP_059602894.1">
    <property type="nucleotide sequence ID" value="XM_059745655.1"/>
</dbReference>
<sequence>MASLGSILKWFQYAGPGLPGATHSGLNRESPIEAAHQQKLRLTKACVEEDMSAYLMQTSTVIRVMSSCPTRDTTTIEANHHQQTPESQSNLSYSRGSYENNPSYQILRPELRERAAVIDKYLASYPVQGIRLPDLDEPERISTRILGPEYYNKRLYQLMFKPEMSKALWKYATTVGQMKAEETVQPFPDYVSRVLHETANYATLKNLSQFHGLTEHKSINLIMGHTMERPNEMNPKFKAFRRANRMGQPEEQEVVVEGDNHENTEANSLSDTKASSVYATSSAAANLTNAPKPWHLSHPGTQQHQNQLSRGIWQRITTDSDQ</sequence>
<evidence type="ECO:0000256" key="1">
    <source>
        <dbReference type="SAM" id="MobiDB-lite"/>
    </source>
</evidence>
<reference evidence="2" key="2">
    <citation type="submission" date="2025-08" db="UniProtKB">
        <authorList>
            <consortium name="RefSeq"/>
        </authorList>
    </citation>
    <scope>IDENTIFICATION</scope>
</reference>
<dbReference type="KEGG" id="ang:An18g02430"/>
<dbReference type="GeneID" id="84593671"/>
<dbReference type="AlphaFoldDB" id="A0AAJ8BTA7"/>
<feature type="region of interest" description="Disordered" evidence="1">
    <location>
        <begin position="289"/>
        <end position="310"/>
    </location>
</feature>
<proteinExistence type="predicted"/>
<dbReference type="VEuPathDB" id="FungiDB:An18g02430"/>
<protein>
    <submittedName>
        <fullName evidence="2">Uncharacterized protein</fullName>
    </submittedName>
</protein>
<accession>A0AAJ8BTA7</accession>
<organism evidence="2">
    <name type="scientific">Aspergillus niger</name>
    <dbReference type="NCBI Taxonomy" id="5061"/>
    <lineage>
        <taxon>Eukaryota</taxon>
        <taxon>Fungi</taxon>
        <taxon>Dikarya</taxon>
        <taxon>Ascomycota</taxon>
        <taxon>Pezizomycotina</taxon>
        <taxon>Eurotiomycetes</taxon>
        <taxon>Eurotiomycetidae</taxon>
        <taxon>Eurotiales</taxon>
        <taxon>Aspergillaceae</taxon>
        <taxon>Aspergillus</taxon>
        <taxon>Aspergillus subgen. Circumdati</taxon>
    </lineage>
</organism>